<feature type="transmembrane region" description="Helical" evidence="6">
    <location>
        <begin position="195"/>
        <end position="219"/>
    </location>
</feature>
<evidence type="ECO:0000256" key="3">
    <source>
        <dbReference type="ARBA" id="ARBA00022692"/>
    </source>
</evidence>
<dbReference type="AlphaFoldDB" id="A0A8J3QY61"/>
<organism evidence="8 9">
    <name type="scientific">Rugosimonospora africana</name>
    <dbReference type="NCBI Taxonomy" id="556532"/>
    <lineage>
        <taxon>Bacteria</taxon>
        <taxon>Bacillati</taxon>
        <taxon>Actinomycetota</taxon>
        <taxon>Actinomycetes</taxon>
        <taxon>Micromonosporales</taxon>
        <taxon>Micromonosporaceae</taxon>
        <taxon>Rugosimonospora</taxon>
    </lineage>
</organism>
<dbReference type="Proteomes" id="UP000642748">
    <property type="component" value="Unassembled WGS sequence"/>
</dbReference>
<comment type="caution">
    <text evidence="8">The sequence shown here is derived from an EMBL/GenBank/DDBJ whole genome shotgun (WGS) entry which is preliminary data.</text>
</comment>
<keyword evidence="5 6" id="KW-0472">Membrane</keyword>
<comment type="subcellular location">
    <subcellularLocation>
        <location evidence="1">Membrane</location>
        <topology evidence="1">Multi-pass membrane protein</topology>
    </subcellularLocation>
</comment>
<dbReference type="InterPro" id="IPR050638">
    <property type="entry name" value="AA-Vitamin_Transporters"/>
</dbReference>
<dbReference type="EMBL" id="BONZ01000062">
    <property type="protein sequence ID" value="GIH18008.1"/>
    <property type="molecule type" value="Genomic_DNA"/>
</dbReference>
<proteinExistence type="inferred from homology"/>
<evidence type="ECO:0000256" key="1">
    <source>
        <dbReference type="ARBA" id="ARBA00004141"/>
    </source>
</evidence>
<evidence type="ECO:0000313" key="9">
    <source>
        <dbReference type="Proteomes" id="UP000642748"/>
    </source>
</evidence>
<keyword evidence="4 6" id="KW-1133">Transmembrane helix</keyword>
<feature type="transmembrane region" description="Helical" evidence="6">
    <location>
        <begin position="20"/>
        <end position="41"/>
    </location>
</feature>
<feature type="domain" description="EamA" evidence="7">
    <location>
        <begin position="2"/>
        <end position="124"/>
    </location>
</feature>
<feature type="domain" description="EamA" evidence="7">
    <location>
        <begin position="140"/>
        <end position="268"/>
    </location>
</feature>
<feature type="transmembrane region" description="Helical" evidence="6">
    <location>
        <begin position="161"/>
        <end position="183"/>
    </location>
</feature>
<dbReference type="GO" id="GO:0016020">
    <property type="term" value="C:membrane"/>
    <property type="evidence" value="ECO:0007669"/>
    <property type="project" value="UniProtKB-SubCell"/>
</dbReference>
<keyword evidence="9" id="KW-1185">Reference proteome</keyword>
<evidence type="ECO:0000256" key="4">
    <source>
        <dbReference type="ARBA" id="ARBA00022989"/>
    </source>
</evidence>
<accession>A0A8J3QY61</accession>
<evidence type="ECO:0000256" key="6">
    <source>
        <dbReference type="SAM" id="Phobius"/>
    </source>
</evidence>
<dbReference type="Pfam" id="PF00892">
    <property type="entry name" value="EamA"/>
    <property type="match status" value="2"/>
</dbReference>
<feature type="transmembrane region" description="Helical" evidence="6">
    <location>
        <begin position="135"/>
        <end position="154"/>
    </location>
</feature>
<dbReference type="InterPro" id="IPR037185">
    <property type="entry name" value="EmrE-like"/>
</dbReference>
<sequence length="291" mass="29798">MGVIWGVPYLLIKVAVGSLSPASLVFLRTGLGALLLLPLAGARGQLRPLLRHWPAVLVFTAAEVTVPWLLLARAEQRLSSSLSGLLIAAVPLVGAILGWAGGTERLGGRRLVGLLIGLAGVAALVGLDVRGGDAVALLEMAGVVIGYAIGPYVLARYLSEVQGAGVTGVSLGLSALVYLPVAAVQRPRHWPGLNVIGAVLVLAILCTAAAFLLFVQLIAEVGPIRATVITYVNPAVAVALGVLVNGEPFTLGIGLGFALVLAGSVLATRRPARVEPVPDAEPISASLARRV</sequence>
<dbReference type="InterPro" id="IPR000620">
    <property type="entry name" value="EamA_dom"/>
</dbReference>
<evidence type="ECO:0000259" key="7">
    <source>
        <dbReference type="Pfam" id="PF00892"/>
    </source>
</evidence>
<feature type="transmembrane region" description="Helical" evidence="6">
    <location>
        <begin position="111"/>
        <end position="129"/>
    </location>
</feature>
<evidence type="ECO:0000256" key="2">
    <source>
        <dbReference type="ARBA" id="ARBA00007362"/>
    </source>
</evidence>
<name>A0A8J3QY61_9ACTN</name>
<dbReference type="PANTHER" id="PTHR32322:SF9">
    <property type="entry name" value="AMINO-ACID METABOLITE EFFLUX PUMP-RELATED"/>
    <property type="match status" value="1"/>
</dbReference>
<feature type="transmembrane region" description="Helical" evidence="6">
    <location>
        <begin position="226"/>
        <end position="243"/>
    </location>
</feature>
<feature type="transmembrane region" description="Helical" evidence="6">
    <location>
        <begin position="78"/>
        <end position="99"/>
    </location>
</feature>
<feature type="transmembrane region" description="Helical" evidence="6">
    <location>
        <begin position="249"/>
        <end position="267"/>
    </location>
</feature>
<feature type="transmembrane region" description="Helical" evidence="6">
    <location>
        <begin position="53"/>
        <end position="72"/>
    </location>
</feature>
<evidence type="ECO:0000313" key="8">
    <source>
        <dbReference type="EMBL" id="GIH18008.1"/>
    </source>
</evidence>
<protein>
    <submittedName>
        <fullName evidence="8">Membrane protein</fullName>
    </submittedName>
</protein>
<keyword evidence="3 6" id="KW-0812">Transmembrane</keyword>
<dbReference type="SUPFAM" id="SSF103481">
    <property type="entry name" value="Multidrug resistance efflux transporter EmrE"/>
    <property type="match status" value="2"/>
</dbReference>
<evidence type="ECO:0000256" key="5">
    <source>
        <dbReference type="ARBA" id="ARBA00023136"/>
    </source>
</evidence>
<dbReference type="PANTHER" id="PTHR32322">
    <property type="entry name" value="INNER MEMBRANE TRANSPORTER"/>
    <property type="match status" value="1"/>
</dbReference>
<gene>
    <name evidence="8" type="ORF">Raf01_61800</name>
</gene>
<reference evidence="8" key="1">
    <citation type="submission" date="2021-01" db="EMBL/GenBank/DDBJ databases">
        <title>Whole genome shotgun sequence of Rugosimonospora africana NBRC 104875.</title>
        <authorList>
            <person name="Komaki H."/>
            <person name="Tamura T."/>
        </authorList>
    </citation>
    <scope>NUCLEOTIDE SEQUENCE</scope>
    <source>
        <strain evidence="8">NBRC 104875</strain>
    </source>
</reference>
<comment type="similarity">
    <text evidence="2">Belongs to the EamA transporter family.</text>
</comment>